<dbReference type="OrthoDB" id="258611at2759"/>
<proteinExistence type="predicted"/>
<organism evidence="1 2">
    <name type="scientific">Leptomonas seymouri</name>
    <dbReference type="NCBI Taxonomy" id="5684"/>
    <lineage>
        <taxon>Eukaryota</taxon>
        <taxon>Discoba</taxon>
        <taxon>Euglenozoa</taxon>
        <taxon>Kinetoplastea</taxon>
        <taxon>Metakinetoplastina</taxon>
        <taxon>Trypanosomatida</taxon>
        <taxon>Trypanosomatidae</taxon>
        <taxon>Leishmaniinae</taxon>
        <taxon>Leptomonas</taxon>
    </lineage>
</organism>
<reference evidence="1 2" key="1">
    <citation type="journal article" date="2015" name="PLoS Pathog.">
        <title>Leptomonas seymouri: Adaptations to the Dixenous Life Cycle Analyzed by Genome Sequencing, Transcriptome Profiling and Co-infection with Leishmania donovani.</title>
        <authorList>
            <person name="Kraeva N."/>
            <person name="Butenko A."/>
            <person name="Hlavacova J."/>
            <person name="Kostygov A."/>
            <person name="Myskova J."/>
            <person name="Grybchuk D."/>
            <person name="Lestinova T."/>
            <person name="Votypka J."/>
            <person name="Volf P."/>
            <person name="Opperdoes F."/>
            <person name="Flegontov P."/>
            <person name="Lukes J."/>
            <person name="Yurchenko V."/>
        </authorList>
    </citation>
    <scope>NUCLEOTIDE SEQUENCE [LARGE SCALE GENOMIC DNA]</scope>
    <source>
        <strain evidence="1 2">ATCC 30220</strain>
    </source>
</reference>
<dbReference type="EMBL" id="LJSK01000022">
    <property type="protein sequence ID" value="KPI89522.1"/>
    <property type="molecule type" value="Genomic_DNA"/>
</dbReference>
<gene>
    <name evidence="1" type="ORF">ABL78_1398</name>
</gene>
<keyword evidence="2" id="KW-1185">Reference proteome</keyword>
<dbReference type="AlphaFoldDB" id="A0A0N1PEU1"/>
<evidence type="ECO:0000313" key="2">
    <source>
        <dbReference type="Proteomes" id="UP000038009"/>
    </source>
</evidence>
<dbReference type="VEuPathDB" id="TriTrypDB:Lsey_0022_0430"/>
<protein>
    <submittedName>
        <fullName evidence="1">Uncharacterized protein</fullName>
    </submittedName>
</protein>
<accession>A0A0N1PEU1</accession>
<dbReference type="Proteomes" id="UP000038009">
    <property type="component" value="Unassembled WGS sequence"/>
</dbReference>
<name>A0A0N1PEU1_LEPSE</name>
<dbReference type="OMA" id="THGVVVY"/>
<comment type="caution">
    <text evidence="1">The sequence shown here is derived from an EMBL/GenBank/DDBJ whole genome shotgun (WGS) entry which is preliminary data.</text>
</comment>
<sequence>MQGSSLNTQLGETHGVVVYHAAALAPAKLHTIFSEYGKPSIIYTYELHDDNYATVVFFADSSSNVSCYVSLSLLALESDAFGLVSVGWMHESGLETFSKQPYIKRKYVEPTDAPLAGPPAVLTDGYLVMYWKGVPEVERAAVTQTAHKAAREVFEDRKEGGRLFLRFPSEDMADAFHSHTLSKYPSLRRCISYADATDFTLAKKGA</sequence>
<evidence type="ECO:0000313" key="1">
    <source>
        <dbReference type="EMBL" id="KPI89522.1"/>
    </source>
</evidence>